<feature type="compositionally biased region" description="Basic and acidic residues" evidence="1">
    <location>
        <begin position="89"/>
        <end position="110"/>
    </location>
</feature>
<evidence type="ECO:0000256" key="1">
    <source>
        <dbReference type="SAM" id="MobiDB-lite"/>
    </source>
</evidence>
<dbReference type="EMBL" id="SWKV01000086">
    <property type="protein sequence ID" value="KAF3033144.1"/>
    <property type="molecule type" value="Genomic_DNA"/>
</dbReference>
<feature type="compositionally biased region" description="Basic residues" evidence="1">
    <location>
        <begin position="1"/>
        <end position="11"/>
    </location>
</feature>
<organism evidence="2 3">
    <name type="scientific">Didymella heteroderae</name>
    <dbReference type="NCBI Taxonomy" id="1769908"/>
    <lineage>
        <taxon>Eukaryota</taxon>
        <taxon>Fungi</taxon>
        <taxon>Dikarya</taxon>
        <taxon>Ascomycota</taxon>
        <taxon>Pezizomycotina</taxon>
        <taxon>Dothideomycetes</taxon>
        <taxon>Pleosporomycetidae</taxon>
        <taxon>Pleosporales</taxon>
        <taxon>Pleosporineae</taxon>
        <taxon>Didymellaceae</taxon>
        <taxon>Didymella</taxon>
    </lineage>
</organism>
<name>A0A9P4WIH6_9PLEO</name>
<reference evidence="2" key="1">
    <citation type="submission" date="2019-04" db="EMBL/GenBank/DDBJ databases">
        <title>Sequencing of skin fungus with MAO and IRED activity.</title>
        <authorList>
            <person name="Marsaioli A.J."/>
            <person name="Bonatto J.M.C."/>
            <person name="Reis Junior O."/>
        </authorList>
    </citation>
    <scope>NUCLEOTIDE SEQUENCE</scope>
    <source>
        <strain evidence="2">28M1</strain>
    </source>
</reference>
<keyword evidence="3" id="KW-1185">Reference proteome</keyword>
<proteinExistence type="predicted"/>
<protein>
    <submittedName>
        <fullName evidence="2">Uncharacterized protein</fullName>
    </submittedName>
</protein>
<evidence type="ECO:0000313" key="2">
    <source>
        <dbReference type="EMBL" id="KAF3033144.1"/>
    </source>
</evidence>
<evidence type="ECO:0000313" key="3">
    <source>
        <dbReference type="Proteomes" id="UP000758155"/>
    </source>
</evidence>
<gene>
    <name evidence="2" type="ORF">E8E12_002517</name>
</gene>
<feature type="region of interest" description="Disordered" evidence="1">
    <location>
        <begin position="50"/>
        <end position="110"/>
    </location>
</feature>
<accession>A0A9P4WIH6</accession>
<comment type="caution">
    <text evidence="2">The sequence shown here is derived from an EMBL/GenBank/DDBJ whole genome shotgun (WGS) entry which is preliminary data.</text>
</comment>
<feature type="compositionally biased region" description="Basic and acidic residues" evidence="1">
    <location>
        <begin position="50"/>
        <end position="82"/>
    </location>
</feature>
<feature type="region of interest" description="Disordered" evidence="1">
    <location>
        <begin position="712"/>
        <end position="738"/>
    </location>
</feature>
<feature type="compositionally biased region" description="Basic and acidic residues" evidence="1">
    <location>
        <begin position="12"/>
        <end position="23"/>
    </location>
</feature>
<dbReference type="Proteomes" id="UP000758155">
    <property type="component" value="Unassembled WGS sequence"/>
</dbReference>
<sequence>MVPQHRRGGKHAVKDEDLTHTKYDDYNREQLLAAVKEAGCYVKDEKKSVMARKLAEHDRNKQHEERRAAQEQKVKEEARQQEMTHASKAQRDRRSARAKRNEERSTLCERGRNDETWEGKCSSITARSTNPPAHPSCRLQLFEWSYPHSPPNSPPSSPDAEQHPARLAYAPLKLITTATYQKITLPGRTYPAGVDLDYAPTLDTLTRAAARHGHLLNQFSRAVLEPASLWAARTTAQGWNGRMYFALPAQSQRDTKTVTLDEVYRNWHAANATLLRPTPGVEDVKADRQRRVKQRARNKQRRVAEVYEASLWRPKAVGYWPSFLDWEAGAQDSAIPDRSKTIENLWYVRFLGCDLPHYYFWAAREWADPARPDPGWSVERVLTSSKFRVKRLTAPPVLVRSPCKQSFGFEDTLRAVEDHLVRIGLSATLTSYRARSIAAGKGRAWTSFSHTVPRLVPNGKLPRVPPVKPTNDLCIAAKIALLLDGQDVAPYTGKESWTRNYDSFWDVVSDSGREDTREADGDGLTDTQDPPRTVPITDAAHEQIHALHRRDSFKILPPSTSDKHILTWLASIESTHAPPSVPLSPDPVDVDDPVTSLDPNPRGASPTCPFCSHAWTKLADWERAAHMLSHSRGALPSTSLCGDPVFGAGAKRRHSMLSHTTLQSYHRKYARRGDAVRGDAARSRAGSLASSLAESVRERVVERVVMQCRKGARETSPYSKERRRRGAMSGLQVGCGQGRGGRGWMLERAQSDWGSEDGDEDEINLDMDIDGCDEESVWFGDDEG</sequence>
<dbReference type="OrthoDB" id="3791520at2759"/>
<dbReference type="AlphaFoldDB" id="A0A9P4WIH6"/>
<feature type="region of interest" description="Disordered" evidence="1">
    <location>
        <begin position="512"/>
        <end position="533"/>
    </location>
</feature>
<feature type="region of interest" description="Disordered" evidence="1">
    <location>
        <begin position="1"/>
        <end position="23"/>
    </location>
</feature>